<evidence type="ECO:0008006" key="3">
    <source>
        <dbReference type="Google" id="ProtNLM"/>
    </source>
</evidence>
<evidence type="ECO:0000313" key="2">
    <source>
        <dbReference type="Proteomes" id="UP000663722"/>
    </source>
</evidence>
<accession>A0A975BP21</accession>
<evidence type="ECO:0000313" key="1">
    <source>
        <dbReference type="EMBL" id="QTA89016.1"/>
    </source>
</evidence>
<dbReference type="EMBL" id="CP061800">
    <property type="protein sequence ID" value="QTA89016.1"/>
    <property type="molecule type" value="Genomic_DNA"/>
</dbReference>
<reference evidence="1" key="1">
    <citation type="journal article" date="2021" name="Microb. Physiol.">
        <title>Proteogenomic Insights into the Physiology of Marine, Sulfate-Reducing, Filamentous Desulfonema limicola and Desulfonema magnum.</title>
        <authorList>
            <person name="Schnaars V."/>
            <person name="Wohlbrand L."/>
            <person name="Scheve S."/>
            <person name="Hinrichs C."/>
            <person name="Reinhardt R."/>
            <person name="Rabus R."/>
        </authorList>
    </citation>
    <scope>NUCLEOTIDE SEQUENCE</scope>
    <source>
        <strain evidence="1">4be13</strain>
    </source>
</reference>
<dbReference type="RefSeq" id="WP_207683529.1">
    <property type="nucleotide sequence ID" value="NZ_CP061800.1"/>
</dbReference>
<dbReference type="AlphaFoldDB" id="A0A975BP21"/>
<gene>
    <name evidence="1" type="ORF">dnm_050630</name>
</gene>
<organism evidence="1 2">
    <name type="scientific">Desulfonema magnum</name>
    <dbReference type="NCBI Taxonomy" id="45655"/>
    <lineage>
        <taxon>Bacteria</taxon>
        <taxon>Pseudomonadati</taxon>
        <taxon>Thermodesulfobacteriota</taxon>
        <taxon>Desulfobacteria</taxon>
        <taxon>Desulfobacterales</taxon>
        <taxon>Desulfococcaceae</taxon>
        <taxon>Desulfonema</taxon>
    </lineage>
</organism>
<sequence>MADKEKPIVIIPREKAVFRLDKNGIWHTDDEKFTNQKIISYFHSIIKKDKDGYFLEQEHEHFLEKVYFPYEDTPLFVFRIIENNGLILCLSTGKKIRLDPEKLLMKNDNLYVRNDEDIIKLNADAMLSLASYMDDADGQYVINTDGKRYVIPCME</sequence>
<name>A0A975BP21_9BACT</name>
<protein>
    <recommendedName>
        <fullName evidence="3">MFS transporter permease</fullName>
    </recommendedName>
</protein>
<dbReference type="KEGG" id="dmm:dnm_050630"/>
<dbReference type="Gene3D" id="3.10.540.10">
    <property type="entry name" value="duf1285 like domain"/>
    <property type="match status" value="1"/>
</dbReference>
<keyword evidence="2" id="KW-1185">Reference proteome</keyword>
<proteinExistence type="predicted"/>
<dbReference type="Proteomes" id="UP000663722">
    <property type="component" value="Chromosome"/>
</dbReference>